<evidence type="ECO:0000256" key="4">
    <source>
        <dbReference type="ARBA" id="ARBA00023014"/>
    </source>
</evidence>
<dbReference type="InterPro" id="IPR005805">
    <property type="entry name" value="Rieske_Fe-S_prot_C"/>
</dbReference>
<keyword evidence="8" id="KW-0812">Transmembrane</keyword>
<dbReference type="PROSITE" id="PS51296">
    <property type="entry name" value="RIESKE"/>
    <property type="match status" value="1"/>
</dbReference>
<evidence type="ECO:0000256" key="5">
    <source>
        <dbReference type="ARBA" id="ARBA00023157"/>
    </source>
</evidence>
<dbReference type="InterPro" id="IPR014349">
    <property type="entry name" value="Rieske_Fe-S_prot"/>
</dbReference>
<dbReference type="InterPro" id="IPR017941">
    <property type="entry name" value="Rieske_2Fe-2S"/>
</dbReference>
<evidence type="ECO:0000259" key="9">
    <source>
        <dbReference type="PROSITE" id="PS51296"/>
    </source>
</evidence>
<feature type="domain" description="Rieske" evidence="9">
    <location>
        <begin position="88"/>
        <end position="185"/>
    </location>
</feature>
<dbReference type="PANTHER" id="PTHR10134">
    <property type="entry name" value="CYTOCHROME B-C1 COMPLEX SUBUNIT RIESKE, MITOCHONDRIAL"/>
    <property type="match status" value="1"/>
</dbReference>
<feature type="region of interest" description="Disordered" evidence="7">
    <location>
        <begin position="1"/>
        <end position="27"/>
    </location>
</feature>
<feature type="transmembrane region" description="Helical" evidence="8">
    <location>
        <begin position="54"/>
        <end position="74"/>
    </location>
</feature>
<accession>A0ABZ2LUW9</accession>
<dbReference type="Proteomes" id="UP001370348">
    <property type="component" value="Chromosome"/>
</dbReference>
<proteinExistence type="predicted"/>
<dbReference type="PRINTS" id="PR00162">
    <property type="entry name" value="RIESKE"/>
</dbReference>
<keyword evidence="1" id="KW-0001">2Fe-2S</keyword>
<dbReference type="Pfam" id="PF00355">
    <property type="entry name" value="Rieske"/>
    <property type="match status" value="1"/>
</dbReference>
<dbReference type="InterPro" id="IPR036922">
    <property type="entry name" value="Rieske_2Fe-2S_sf"/>
</dbReference>
<evidence type="ECO:0000256" key="1">
    <source>
        <dbReference type="ARBA" id="ARBA00022714"/>
    </source>
</evidence>
<keyword evidence="2" id="KW-0479">Metal-binding</keyword>
<evidence type="ECO:0000256" key="6">
    <source>
        <dbReference type="ARBA" id="ARBA00034078"/>
    </source>
</evidence>
<evidence type="ECO:0000256" key="3">
    <source>
        <dbReference type="ARBA" id="ARBA00023004"/>
    </source>
</evidence>
<protein>
    <submittedName>
        <fullName evidence="10">Rieske 2Fe-2S domain-containing protein</fullName>
    </submittedName>
</protein>
<sequence length="193" mass="21209">MSDDAKRRALAAEELDPSEITTSPDGEPLALQPIWRGDFPIDAPVDQYVARRNFARLLVLTSGAFVAGQAWLAAKDLVRKRRAPPPRITIATLKDIPVGASLVFHYPTPRDRCLLLRPEVKLLVAYSQACTHLSCAVVPRMSEGVLHCPCHQGYFDLRTGQNIAGPPPRPLPRILLTIEGTDVIATGVEERMV</sequence>
<comment type="cofactor">
    <cofactor evidence="6">
        <name>[2Fe-2S] cluster</name>
        <dbReference type="ChEBI" id="CHEBI:190135"/>
    </cofactor>
</comment>
<keyword evidence="4" id="KW-0411">Iron-sulfur</keyword>
<evidence type="ECO:0000313" key="11">
    <source>
        <dbReference type="Proteomes" id="UP001370348"/>
    </source>
</evidence>
<reference evidence="10 11" key="1">
    <citation type="submission" date="2021-12" db="EMBL/GenBank/DDBJ databases">
        <title>Discovery of the Pendulisporaceae a myxobacterial family with distinct sporulation behavior and unique specialized metabolism.</title>
        <authorList>
            <person name="Garcia R."/>
            <person name="Popoff A."/>
            <person name="Bader C.D."/>
            <person name="Loehr J."/>
            <person name="Walesch S."/>
            <person name="Walt C."/>
            <person name="Boldt J."/>
            <person name="Bunk B."/>
            <person name="Haeckl F.J.F.P.J."/>
            <person name="Gunesch A.P."/>
            <person name="Birkelbach J."/>
            <person name="Nuebel U."/>
            <person name="Pietschmann T."/>
            <person name="Bach T."/>
            <person name="Mueller R."/>
        </authorList>
    </citation>
    <scope>NUCLEOTIDE SEQUENCE [LARGE SCALE GENOMIC DNA]</scope>
    <source>
        <strain evidence="10 11">MSr11954</strain>
    </source>
</reference>
<organism evidence="10 11">
    <name type="scientific">Pendulispora albinea</name>
    <dbReference type="NCBI Taxonomy" id="2741071"/>
    <lineage>
        <taxon>Bacteria</taxon>
        <taxon>Pseudomonadati</taxon>
        <taxon>Myxococcota</taxon>
        <taxon>Myxococcia</taxon>
        <taxon>Myxococcales</taxon>
        <taxon>Sorangiineae</taxon>
        <taxon>Pendulisporaceae</taxon>
        <taxon>Pendulispora</taxon>
    </lineage>
</organism>
<keyword evidence="3" id="KW-0408">Iron</keyword>
<dbReference type="Gene3D" id="2.102.10.10">
    <property type="entry name" value="Rieske [2Fe-2S] iron-sulphur domain"/>
    <property type="match status" value="1"/>
</dbReference>
<evidence type="ECO:0000256" key="7">
    <source>
        <dbReference type="SAM" id="MobiDB-lite"/>
    </source>
</evidence>
<evidence type="ECO:0000313" key="10">
    <source>
        <dbReference type="EMBL" id="WXB13576.1"/>
    </source>
</evidence>
<gene>
    <name evidence="10" type="ORF">LZC94_37785</name>
</gene>
<evidence type="ECO:0000256" key="8">
    <source>
        <dbReference type="SAM" id="Phobius"/>
    </source>
</evidence>
<dbReference type="SUPFAM" id="SSF50022">
    <property type="entry name" value="ISP domain"/>
    <property type="match status" value="1"/>
</dbReference>
<evidence type="ECO:0000256" key="2">
    <source>
        <dbReference type="ARBA" id="ARBA00022723"/>
    </source>
</evidence>
<name>A0ABZ2LUW9_9BACT</name>
<dbReference type="EMBL" id="CP089984">
    <property type="protein sequence ID" value="WXB13576.1"/>
    <property type="molecule type" value="Genomic_DNA"/>
</dbReference>
<keyword evidence="8" id="KW-1133">Transmembrane helix</keyword>
<keyword evidence="5" id="KW-1015">Disulfide bond</keyword>
<keyword evidence="8" id="KW-0472">Membrane</keyword>
<keyword evidence="11" id="KW-1185">Reference proteome</keyword>
<feature type="compositionally biased region" description="Basic and acidic residues" evidence="7">
    <location>
        <begin position="1"/>
        <end position="11"/>
    </location>
</feature>
<dbReference type="RefSeq" id="WP_394823190.1">
    <property type="nucleotide sequence ID" value="NZ_CP089984.1"/>
</dbReference>